<evidence type="ECO:0000313" key="2">
    <source>
        <dbReference type="EMBL" id="POY39193.1"/>
    </source>
</evidence>
<feature type="chain" id="PRO_5015435145" description="Tetratricopeptide repeat protein" evidence="1">
    <location>
        <begin position="20"/>
        <end position="212"/>
    </location>
</feature>
<dbReference type="AlphaFoldDB" id="A0A2S5AAQ8"/>
<sequence length="212" mass="23850">MKTTLLTIAAIFTTTIAFAQSPNFDKGMTKGLEMMKSAKAGEDFLATSNFFERIASAEKDQWLPFYYSAYNLLVSGHFEKDNNKKDGIFDKALNLTLQAQALQPNNSELEALTGYIKLMKVYVDPMSRYMDIQAAMANLQKAKELDQNNPRAAFILAQNTFYTPEAYGGGKKLALPMLQDAMKKYENYKPAFAFAPDWGAERCKTLLEEAQK</sequence>
<comment type="caution">
    <text evidence="2">The sequence shown here is derived from an EMBL/GenBank/DDBJ whole genome shotgun (WGS) entry which is preliminary data.</text>
</comment>
<dbReference type="EMBL" id="PQVF01000001">
    <property type="protein sequence ID" value="POY39193.1"/>
    <property type="molecule type" value="Genomic_DNA"/>
</dbReference>
<feature type="signal peptide" evidence="1">
    <location>
        <begin position="1"/>
        <end position="19"/>
    </location>
</feature>
<protein>
    <recommendedName>
        <fullName evidence="4">Tetratricopeptide repeat protein</fullName>
    </recommendedName>
</protein>
<accession>A0A2S5AAQ8</accession>
<gene>
    <name evidence="2" type="ORF">C3K47_01470</name>
</gene>
<dbReference type="RefSeq" id="WP_103787295.1">
    <property type="nucleotide sequence ID" value="NZ_PQVF01000001.1"/>
</dbReference>
<proteinExistence type="predicted"/>
<evidence type="ECO:0000313" key="3">
    <source>
        <dbReference type="Proteomes" id="UP000236893"/>
    </source>
</evidence>
<dbReference type="InterPro" id="IPR011990">
    <property type="entry name" value="TPR-like_helical_dom_sf"/>
</dbReference>
<dbReference type="Gene3D" id="1.25.40.10">
    <property type="entry name" value="Tetratricopeptide repeat domain"/>
    <property type="match status" value="1"/>
</dbReference>
<name>A0A2S5AAQ8_9SPHI</name>
<reference evidence="2 3" key="1">
    <citation type="submission" date="2018-01" db="EMBL/GenBank/DDBJ databases">
        <authorList>
            <person name="Gaut B.S."/>
            <person name="Morton B.R."/>
            <person name="Clegg M.T."/>
            <person name="Duvall M.R."/>
        </authorList>
    </citation>
    <scope>NUCLEOTIDE SEQUENCE [LARGE SCALE GENOMIC DNA]</scope>
    <source>
        <strain evidence="2 3">HR-AV</strain>
    </source>
</reference>
<dbReference type="OrthoDB" id="1150971at2"/>
<evidence type="ECO:0000256" key="1">
    <source>
        <dbReference type="SAM" id="SignalP"/>
    </source>
</evidence>
<keyword evidence="3" id="KW-1185">Reference proteome</keyword>
<keyword evidence="1" id="KW-0732">Signal</keyword>
<dbReference type="Proteomes" id="UP000236893">
    <property type="component" value="Unassembled WGS sequence"/>
</dbReference>
<organism evidence="2 3">
    <name type="scientific">Solitalea longa</name>
    <dbReference type="NCBI Taxonomy" id="2079460"/>
    <lineage>
        <taxon>Bacteria</taxon>
        <taxon>Pseudomonadati</taxon>
        <taxon>Bacteroidota</taxon>
        <taxon>Sphingobacteriia</taxon>
        <taxon>Sphingobacteriales</taxon>
        <taxon>Sphingobacteriaceae</taxon>
        <taxon>Solitalea</taxon>
    </lineage>
</organism>
<evidence type="ECO:0008006" key="4">
    <source>
        <dbReference type="Google" id="ProtNLM"/>
    </source>
</evidence>